<dbReference type="EMBL" id="LLYB01000034">
    <property type="protein sequence ID" value="KRR27807.1"/>
    <property type="molecule type" value="Genomic_DNA"/>
</dbReference>
<comment type="function">
    <text evidence="8">Involved in beta-(1--&gt;2)glucan export. Transmembrane domains (TMD) form a pore in the inner membrane and the ATP-binding domain (NBD) is responsible for energy generation.</text>
</comment>
<dbReference type="RefSeq" id="WP_057856209.1">
    <property type="nucleotide sequence ID" value="NZ_LLYB01000034.1"/>
</dbReference>
<dbReference type="PROSITE" id="PS00211">
    <property type="entry name" value="ABC_TRANSPORTER_1"/>
    <property type="match status" value="1"/>
</dbReference>
<dbReference type="InterPro" id="IPR017871">
    <property type="entry name" value="ABC_transporter-like_CS"/>
</dbReference>
<dbReference type="PANTHER" id="PTHR43297">
    <property type="entry name" value="OLIGOPEPTIDE TRANSPORT ATP-BINDING PROTEIN APPD"/>
    <property type="match status" value="1"/>
</dbReference>
<accession>A0A0R3NBV6</accession>
<evidence type="ECO:0000313" key="10">
    <source>
        <dbReference type="EMBL" id="KRR27807.1"/>
    </source>
</evidence>
<dbReference type="PANTHER" id="PTHR43297:SF2">
    <property type="entry name" value="DIPEPTIDE TRANSPORT ATP-BINDING PROTEIN DPPD"/>
    <property type="match status" value="1"/>
</dbReference>
<dbReference type="Proteomes" id="UP000051660">
    <property type="component" value="Unassembled WGS sequence"/>
</dbReference>
<comment type="subcellular location">
    <subcellularLocation>
        <location evidence="1">Cell inner membrane</location>
        <topology evidence="1">Peripheral membrane protein</topology>
    </subcellularLocation>
</comment>
<dbReference type="NCBIfam" id="TIGR01727">
    <property type="entry name" value="oligo_HPY"/>
    <property type="match status" value="1"/>
</dbReference>
<dbReference type="GO" id="GO:0005524">
    <property type="term" value="F:ATP binding"/>
    <property type="evidence" value="ECO:0007669"/>
    <property type="project" value="UniProtKB-KW"/>
</dbReference>
<dbReference type="PROSITE" id="PS50893">
    <property type="entry name" value="ABC_TRANSPORTER_2"/>
    <property type="match status" value="1"/>
</dbReference>
<gene>
    <name evidence="10" type="ORF">CQ14_08120</name>
</gene>
<keyword evidence="3" id="KW-0813">Transport</keyword>
<dbReference type="Pfam" id="PF00005">
    <property type="entry name" value="ABC_tran"/>
    <property type="match status" value="1"/>
</dbReference>
<sequence length="334" mass="36869">MMSLLRVENLRTYFDTRAGVMKAVDGVDLEVREGRTLGIVGESGSGKSVTALSIMRLIEKPGRILPDSHIFFEGNDLAAIPERELESLRGNRISMVFQEPMTSLNPVYTVGDQIIEAIRLHRRVSVQQARDRAVELLRLVGIPSPERRVDAFPHQMSGGMRQRVMIAMALACEPKLLIADEPTTALDVTIQAQILELLRQLRDELSMAVVLITHDLGVVAEMCDDVAVMYAGQVVERGPVESIFSDPQHPYTEALLRSIPLLGMTKAEPLTVIPGMVPSALHWPTGCRFVARCKNALDRCHREPPPLARSGSGYAACWLRESIPEGSQHGAAHR</sequence>
<reference evidence="10 11" key="1">
    <citation type="submission" date="2014-03" db="EMBL/GenBank/DDBJ databases">
        <title>Bradyrhizobium valentinum sp. nov., isolated from effective nodules of Lupinus mariae-josephae, a lupine endemic of basic-lime soils in Eastern Spain.</title>
        <authorList>
            <person name="Duran D."/>
            <person name="Rey L."/>
            <person name="Navarro A."/>
            <person name="Busquets A."/>
            <person name="Imperial J."/>
            <person name="Ruiz-Argueso T."/>
        </authorList>
    </citation>
    <scope>NUCLEOTIDE SEQUENCE [LARGE SCALE GENOMIC DNA]</scope>
    <source>
        <strain evidence="10 11">CCBAU 23086</strain>
    </source>
</reference>
<evidence type="ECO:0000256" key="2">
    <source>
        <dbReference type="ARBA" id="ARBA00005417"/>
    </source>
</evidence>
<evidence type="ECO:0000256" key="1">
    <source>
        <dbReference type="ARBA" id="ARBA00004417"/>
    </source>
</evidence>
<dbReference type="GO" id="GO:0016887">
    <property type="term" value="F:ATP hydrolysis activity"/>
    <property type="evidence" value="ECO:0007669"/>
    <property type="project" value="InterPro"/>
</dbReference>
<dbReference type="InterPro" id="IPR003593">
    <property type="entry name" value="AAA+_ATPase"/>
</dbReference>
<feature type="domain" description="ABC transporter" evidence="9">
    <location>
        <begin position="5"/>
        <end position="256"/>
    </location>
</feature>
<evidence type="ECO:0000256" key="6">
    <source>
        <dbReference type="ARBA" id="ARBA00022840"/>
    </source>
</evidence>
<organism evidence="10 11">
    <name type="scientific">Bradyrhizobium lablabi</name>
    <dbReference type="NCBI Taxonomy" id="722472"/>
    <lineage>
        <taxon>Bacteria</taxon>
        <taxon>Pseudomonadati</taxon>
        <taxon>Pseudomonadota</taxon>
        <taxon>Alphaproteobacteria</taxon>
        <taxon>Hyphomicrobiales</taxon>
        <taxon>Nitrobacteraceae</taxon>
        <taxon>Bradyrhizobium</taxon>
    </lineage>
</organism>
<dbReference type="InterPro" id="IPR013563">
    <property type="entry name" value="Oligopep_ABC_C"/>
</dbReference>
<dbReference type="SMART" id="SM00382">
    <property type="entry name" value="AAA"/>
    <property type="match status" value="1"/>
</dbReference>
<evidence type="ECO:0000259" key="9">
    <source>
        <dbReference type="PROSITE" id="PS50893"/>
    </source>
</evidence>
<evidence type="ECO:0000256" key="8">
    <source>
        <dbReference type="ARBA" id="ARBA00024722"/>
    </source>
</evidence>
<evidence type="ECO:0000256" key="7">
    <source>
        <dbReference type="ARBA" id="ARBA00023136"/>
    </source>
</evidence>
<dbReference type="GO" id="GO:0005886">
    <property type="term" value="C:plasma membrane"/>
    <property type="evidence" value="ECO:0007669"/>
    <property type="project" value="UniProtKB-SubCell"/>
</dbReference>
<keyword evidence="6" id="KW-0067">ATP-binding</keyword>
<dbReference type="GO" id="GO:0055085">
    <property type="term" value="P:transmembrane transport"/>
    <property type="evidence" value="ECO:0007669"/>
    <property type="project" value="UniProtKB-ARBA"/>
</dbReference>
<dbReference type="InterPro" id="IPR027417">
    <property type="entry name" value="P-loop_NTPase"/>
</dbReference>
<keyword evidence="5" id="KW-0547">Nucleotide-binding</keyword>
<dbReference type="Gene3D" id="3.40.50.300">
    <property type="entry name" value="P-loop containing nucleotide triphosphate hydrolases"/>
    <property type="match status" value="1"/>
</dbReference>
<dbReference type="SUPFAM" id="SSF52540">
    <property type="entry name" value="P-loop containing nucleoside triphosphate hydrolases"/>
    <property type="match status" value="1"/>
</dbReference>
<dbReference type="InterPro" id="IPR003439">
    <property type="entry name" value="ABC_transporter-like_ATP-bd"/>
</dbReference>
<comment type="similarity">
    <text evidence="2">Belongs to the ABC transporter superfamily.</text>
</comment>
<evidence type="ECO:0000256" key="3">
    <source>
        <dbReference type="ARBA" id="ARBA00022448"/>
    </source>
</evidence>
<protein>
    <recommendedName>
        <fullName evidence="9">ABC transporter domain-containing protein</fullName>
    </recommendedName>
</protein>
<dbReference type="AlphaFoldDB" id="A0A0R3NBV6"/>
<keyword evidence="4" id="KW-1003">Cell membrane</keyword>
<dbReference type="CDD" id="cd03257">
    <property type="entry name" value="ABC_NikE_OppD_transporters"/>
    <property type="match status" value="1"/>
</dbReference>
<evidence type="ECO:0000256" key="4">
    <source>
        <dbReference type="ARBA" id="ARBA00022475"/>
    </source>
</evidence>
<dbReference type="InterPro" id="IPR050388">
    <property type="entry name" value="ABC_Ni/Peptide_Import"/>
</dbReference>
<name>A0A0R3NBV6_9BRAD</name>
<dbReference type="FunFam" id="3.40.50.300:FF:000016">
    <property type="entry name" value="Oligopeptide ABC transporter ATP-binding component"/>
    <property type="match status" value="1"/>
</dbReference>
<dbReference type="GO" id="GO:0015833">
    <property type="term" value="P:peptide transport"/>
    <property type="evidence" value="ECO:0007669"/>
    <property type="project" value="InterPro"/>
</dbReference>
<comment type="caution">
    <text evidence="10">The sequence shown here is derived from an EMBL/GenBank/DDBJ whole genome shotgun (WGS) entry which is preliminary data.</text>
</comment>
<dbReference type="Pfam" id="PF08352">
    <property type="entry name" value="oligo_HPY"/>
    <property type="match status" value="1"/>
</dbReference>
<keyword evidence="7" id="KW-0472">Membrane</keyword>
<proteinExistence type="inferred from homology"/>
<evidence type="ECO:0000313" key="11">
    <source>
        <dbReference type="Proteomes" id="UP000051660"/>
    </source>
</evidence>
<evidence type="ECO:0000256" key="5">
    <source>
        <dbReference type="ARBA" id="ARBA00022741"/>
    </source>
</evidence>